<feature type="compositionally biased region" description="Low complexity" evidence="1">
    <location>
        <begin position="78"/>
        <end position="90"/>
    </location>
</feature>
<feature type="transmembrane region" description="Helical" evidence="2">
    <location>
        <begin position="96"/>
        <end position="116"/>
    </location>
</feature>
<name>A0A6M8IVU4_9ACTN</name>
<organism evidence="3 4">
    <name type="scientific">Berryella wangjianweii</name>
    <dbReference type="NCBI Taxonomy" id="2734634"/>
    <lineage>
        <taxon>Bacteria</taxon>
        <taxon>Bacillati</taxon>
        <taxon>Actinomycetota</taxon>
        <taxon>Coriobacteriia</taxon>
        <taxon>Eggerthellales</taxon>
        <taxon>Eggerthellaceae</taxon>
        <taxon>Berryella</taxon>
    </lineage>
</organism>
<evidence type="ECO:0000256" key="1">
    <source>
        <dbReference type="SAM" id="MobiDB-lite"/>
    </source>
</evidence>
<protein>
    <submittedName>
        <fullName evidence="3">Uncharacterized protein</fullName>
    </submittedName>
</protein>
<evidence type="ECO:0000256" key="2">
    <source>
        <dbReference type="SAM" id="Phobius"/>
    </source>
</evidence>
<evidence type="ECO:0000313" key="4">
    <source>
        <dbReference type="Proteomes" id="UP000503297"/>
    </source>
</evidence>
<sequence length="155" mass="17013">MKLVDLRCPHCQSAIRIDDSARTAHCAFCDSSFLIDDEVIRVEMSMRGEAGGSYRTDGRRDEAPDWARSPDMRKAGDADSPAGPAMSAASGPKRKTWLWVLGWLLMFPVPLTILMLKSPRTQGIDRRVRIGIVVAVWALYICIGIVNRAANGPAA</sequence>
<keyword evidence="4" id="KW-1185">Reference proteome</keyword>
<dbReference type="AlphaFoldDB" id="A0A6M8IVU4"/>
<dbReference type="Proteomes" id="UP000503297">
    <property type="component" value="Chromosome"/>
</dbReference>
<dbReference type="KEGG" id="bwa:HLV38_00215"/>
<feature type="region of interest" description="Disordered" evidence="1">
    <location>
        <begin position="50"/>
        <end position="90"/>
    </location>
</feature>
<reference evidence="4" key="1">
    <citation type="submission" date="2020-05" db="EMBL/GenBank/DDBJ databases">
        <title>Novel species in genus Nocardioides.</title>
        <authorList>
            <person name="Zhang G."/>
        </authorList>
    </citation>
    <scope>NUCLEOTIDE SEQUENCE [LARGE SCALE GENOMIC DNA]</scope>
    <source>
        <strain evidence="4">zg-1050</strain>
    </source>
</reference>
<dbReference type="RefSeq" id="WP_173163355.1">
    <property type="nucleotide sequence ID" value="NZ_CP053716.1"/>
</dbReference>
<evidence type="ECO:0000313" key="3">
    <source>
        <dbReference type="EMBL" id="QKF06715.1"/>
    </source>
</evidence>
<proteinExistence type="predicted"/>
<feature type="compositionally biased region" description="Basic and acidic residues" evidence="1">
    <location>
        <begin position="56"/>
        <end position="77"/>
    </location>
</feature>
<gene>
    <name evidence="3" type="ORF">HLV38_00215</name>
</gene>
<keyword evidence="2" id="KW-0812">Transmembrane</keyword>
<keyword evidence="2" id="KW-1133">Transmembrane helix</keyword>
<dbReference type="EMBL" id="CP053716">
    <property type="protein sequence ID" value="QKF06715.1"/>
    <property type="molecule type" value="Genomic_DNA"/>
</dbReference>
<keyword evidence="2" id="KW-0472">Membrane</keyword>
<feature type="transmembrane region" description="Helical" evidence="2">
    <location>
        <begin position="128"/>
        <end position="150"/>
    </location>
</feature>
<accession>A0A6M8IVU4</accession>